<organism evidence="1 2">
    <name type="scientific">Aldrovandia affinis</name>
    <dbReference type="NCBI Taxonomy" id="143900"/>
    <lineage>
        <taxon>Eukaryota</taxon>
        <taxon>Metazoa</taxon>
        <taxon>Chordata</taxon>
        <taxon>Craniata</taxon>
        <taxon>Vertebrata</taxon>
        <taxon>Euteleostomi</taxon>
        <taxon>Actinopterygii</taxon>
        <taxon>Neopterygii</taxon>
        <taxon>Teleostei</taxon>
        <taxon>Notacanthiformes</taxon>
        <taxon>Halosauridae</taxon>
        <taxon>Aldrovandia</taxon>
    </lineage>
</organism>
<evidence type="ECO:0000313" key="1">
    <source>
        <dbReference type="EMBL" id="KAJ8385279.1"/>
    </source>
</evidence>
<evidence type="ECO:0000313" key="2">
    <source>
        <dbReference type="Proteomes" id="UP001221898"/>
    </source>
</evidence>
<protein>
    <submittedName>
        <fullName evidence="1">Uncharacterized protein</fullName>
    </submittedName>
</protein>
<dbReference type="AlphaFoldDB" id="A0AAD7RJB2"/>
<accession>A0AAD7RJB2</accession>
<gene>
    <name evidence="1" type="ORF">AAFF_G00190680</name>
</gene>
<proteinExistence type="predicted"/>
<dbReference type="EMBL" id="JAINUG010000254">
    <property type="protein sequence ID" value="KAJ8385279.1"/>
    <property type="molecule type" value="Genomic_DNA"/>
</dbReference>
<comment type="caution">
    <text evidence="1">The sequence shown here is derived from an EMBL/GenBank/DDBJ whole genome shotgun (WGS) entry which is preliminary data.</text>
</comment>
<name>A0AAD7RJB2_9TELE</name>
<reference evidence="1" key="1">
    <citation type="journal article" date="2023" name="Science">
        <title>Genome structures resolve the early diversification of teleost fishes.</title>
        <authorList>
            <person name="Parey E."/>
            <person name="Louis A."/>
            <person name="Montfort J."/>
            <person name="Bouchez O."/>
            <person name="Roques C."/>
            <person name="Iampietro C."/>
            <person name="Lluch J."/>
            <person name="Castinel A."/>
            <person name="Donnadieu C."/>
            <person name="Desvignes T."/>
            <person name="Floi Bucao C."/>
            <person name="Jouanno E."/>
            <person name="Wen M."/>
            <person name="Mejri S."/>
            <person name="Dirks R."/>
            <person name="Jansen H."/>
            <person name="Henkel C."/>
            <person name="Chen W.J."/>
            <person name="Zahm M."/>
            <person name="Cabau C."/>
            <person name="Klopp C."/>
            <person name="Thompson A.W."/>
            <person name="Robinson-Rechavi M."/>
            <person name="Braasch I."/>
            <person name="Lecointre G."/>
            <person name="Bobe J."/>
            <person name="Postlethwait J.H."/>
            <person name="Berthelot C."/>
            <person name="Roest Crollius H."/>
            <person name="Guiguen Y."/>
        </authorList>
    </citation>
    <scope>NUCLEOTIDE SEQUENCE</scope>
    <source>
        <strain evidence="1">NC1722</strain>
    </source>
</reference>
<keyword evidence="2" id="KW-1185">Reference proteome</keyword>
<sequence length="99" mass="11091">MGAAVLNKVTALSKRWHRASMPNLCRPPRPGCPRALSFHTGLSARELRGRLTDSAGEPVVWPSLDTVCKWKQSVTERILKGHRGRLNCFQVRLRSCGRV</sequence>
<dbReference type="Proteomes" id="UP001221898">
    <property type="component" value="Unassembled WGS sequence"/>
</dbReference>